<dbReference type="RefSeq" id="XP_013234063.1">
    <property type="nucleotide sequence ID" value="XM_013378609.1"/>
</dbReference>
<dbReference type="InterPro" id="IPR001510">
    <property type="entry name" value="Znf_PARP"/>
</dbReference>
<protein>
    <recommendedName>
        <fullName evidence="10">PARP-type domain-containing protein</fullName>
    </recommendedName>
</protein>
<sequence>MAWMIPNELSDIVAVKSSLPTPSTEECFYWPRERQWVPERLVRKLKAAEKKQLQGVKAIVQKAASGQSKCRKCGGSIAKGTLRVGYPTSDPRGAYEVLCCWLHVGCSSELFSMLLQREAEGNLIEQLREDLIVSLTCLESSEGAAAESTAKAEIENGGIKAPPVEDPPPVKKEDPQIRRTRVSSRCSIPNKAEEQDKTDEHKEAPSVASTAAPRSTGSSASASSNADDASSDSGGPTKSRGRTVENEDKKGEALSTRDRLLLERSSCIISTERLCLMADDLSSCEQQRVQEALAEAARRLFFPTEVQAETLSNNVAAEEVIEKLVKREIKGRVASPEGLLLPLLPFQEEGLWWLTQQEASHIKGGILADEMGEERAA</sequence>
<keyword evidence="8" id="KW-0539">Nucleus</keyword>
<evidence type="ECO:0000256" key="5">
    <source>
        <dbReference type="ARBA" id="ARBA00022801"/>
    </source>
</evidence>
<dbReference type="InterPro" id="IPR036957">
    <property type="entry name" value="Znf_PARP_sf"/>
</dbReference>
<dbReference type="EMBL" id="HG675759">
    <property type="protein sequence ID" value="CDJ43313.1"/>
    <property type="molecule type" value="Genomic_DNA"/>
</dbReference>
<evidence type="ECO:0000256" key="2">
    <source>
        <dbReference type="ARBA" id="ARBA00022723"/>
    </source>
</evidence>
<dbReference type="GO" id="GO:0003677">
    <property type="term" value="F:DNA binding"/>
    <property type="evidence" value="ECO:0007669"/>
    <property type="project" value="InterPro"/>
</dbReference>
<gene>
    <name evidence="11" type="ORF">ETH_00002235</name>
</gene>
<keyword evidence="12" id="KW-1185">Reference proteome</keyword>
<dbReference type="GO" id="GO:0006289">
    <property type="term" value="P:nucleotide-excision repair"/>
    <property type="evidence" value="ECO:0007669"/>
    <property type="project" value="TreeGrafter"/>
</dbReference>
<organism evidence="11 12">
    <name type="scientific">Eimeria tenella</name>
    <name type="common">Coccidian parasite</name>
    <dbReference type="NCBI Taxonomy" id="5802"/>
    <lineage>
        <taxon>Eukaryota</taxon>
        <taxon>Sar</taxon>
        <taxon>Alveolata</taxon>
        <taxon>Apicomplexa</taxon>
        <taxon>Conoidasida</taxon>
        <taxon>Coccidia</taxon>
        <taxon>Eucoccidiorida</taxon>
        <taxon>Eimeriorina</taxon>
        <taxon>Eimeriidae</taxon>
        <taxon>Eimeria</taxon>
    </lineage>
</organism>
<dbReference type="GO" id="GO:0008270">
    <property type="term" value="F:zinc ion binding"/>
    <property type="evidence" value="ECO:0007669"/>
    <property type="project" value="UniProtKB-KW"/>
</dbReference>
<dbReference type="PANTHER" id="PTHR45626:SF12">
    <property type="entry name" value="DNA REPAIR PROTEIN RAD16"/>
    <property type="match status" value="1"/>
</dbReference>
<keyword evidence="6" id="KW-0862">Zinc</keyword>
<keyword evidence="3" id="KW-0547">Nucleotide-binding</keyword>
<dbReference type="Proteomes" id="UP000030747">
    <property type="component" value="Unassembled WGS sequence"/>
</dbReference>
<evidence type="ECO:0000259" key="10">
    <source>
        <dbReference type="PROSITE" id="PS50064"/>
    </source>
</evidence>
<dbReference type="VEuPathDB" id="ToxoDB:ETH_00002235"/>
<keyword evidence="7" id="KW-0067">ATP-binding</keyword>
<evidence type="ECO:0000256" key="9">
    <source>
        <dbReference type="SAM" id="MobiDB-lite"/>
    </source>
</evidence>
<dbReference type="GO" id="GO:0008094">
    <property type="term" value="F:ATP-dependent activity, acting on DNA"/>
    <property type="evidence" value="ECO:0007669"/>
    <property type="project" value="TreeGrafter"/>
</dbReference>
<dbReference type="InterPro" id="IPR050628">
    <property type="entry name" value="SNF2_RAD54_helicase_TF"/>
</dbReference>
<evidence type="ECO:0000313" key="11">
    <source>
        <dbReference type="EMBL" id="CDJ43313.1"/>
    </source>
</evidence>
<reference evidence="11" key="1">
    <citation type="submission" date="2013-10" db="EMBL/GenBank/DDBJ databases">
        <title>Genomic analysis of the causative agents of coccidiosis in chickens.</title>
        <authorList>
            <person name="Reid A.J."/>
            <person name="Blake D."/>
            <person name="Billington K."/>
            <person name="Browne H."/>
            <person name="Dunn M."/>
            <person name="Hung S."/>
            <person name="Kawahara F."/>
            <person name="Miranda-Saavedra D."/>
            <person name="Mourier T."/>
            <person name="Nagra H."/>
            <person name="Otto T.D."/>
            <person name="Rawlings N."/>
            <person name="Sanchez A."/>
            <person name="Sanders M."/>
            <person name="Subramaniam C."/>
            <person name="Tay Y."/>
            <person name="Dear P."/>
            <person name="Doerig C."/>
            <person name="Gruber A."/>
            <person name="Parkinson J."/>
            <person name="Shirley M."/>
            <person name="Wan K.L."/>
            <person name="Berriman M."/>
            <person name="Tomley F."/>
            <person name="Pain A."/>
        </authorList>
    </citation>
    <scope>NUCLEOTIDE SEQUENCE [LARGE SCALE GENOMIC DNA]</scope>
    <source>
        <strain evidence="11">Houghton</strain>
    </source>
</reference>
<dbReference type="PROSITE" id="PS50064">
    <property type="entry name" value="ZF_PARP_2"/>
    <property type="match status" value="1"/>
</dbReference>
<dbReference type="AlphaFoldDB" id="U6L288"/>
<comment type="subcellular location">
    <subcellularLocation>
        <location evidence="1">Nucleus</location>
    </subcellularLocation>
</comment>
<dbReference type="GeneID" id="25249662"/>
<keyword evidence="5" id="KW-0378">Hydrolase</keyword>
<name>U6L288_EIMTE</name>
<keyword evidence="4" id="KW-0863">Zinc-finger</keyword>
<feature type="region of interest" description="Disordered" evidence="9">
    <location>
        <begin position="146"/>
        <end position="254"/>
    </location>
</feature>
<dbReference type="GO" id="GO:0005524">
    <property type="term" value="F:ATP binding"/>
    <property type="evidence" value="ECO:0007669"/>
    <property type="project" value="UniProtKB-KW"/>
</dbReference>
<dbReference type="SMART" id="SM01336">
    <property type="entry name" value="zf-PARP"/>
    <property type="match status" value="1"/>
</dbReference>
<feature type="compositionally biased region" description="Basic and acidic residues" evidence="9">
    <location>
        <begin position="168"/>
        <end position="177"/>
    </location>
</feature>
<proteinExistence type="predicted"/>
<evidence type="ECO:0000256" key="8">
    <source>
        <dbReference type="ARBA" id="ARBA00023242"/>
    </source>
</evidence>
<evidence type="ECO:0000256" key="4">
    <source>
        <dbReference type="ARBA" id="ARBA00022771"/>
    </source>
</evidence>
<feature type="compositionally biased region" description="Basic and acidic residues" evidence="9">
    <location>
        <begin position="191"/>
        <end position="204"/>
    </location>
</feature>
<dbReference type="GO" id="GO:0005634">
    <property type="term" value="C:nucleus"/>
    <property type="evidence" value="ECO:0007669"/>
    <property type="project" value="UniProtKB-SubCell"/>
</dbReference>
<evidence type="ECO:0000313" key="12">
    <source>
        <dbReference type="Proteomes" id="UP000030747"/>
    </source>
</evidence>
<dbReference type="GO" id="GO:0016787">
    <property type="term" value="F:hydrolase activity"/>
    <property type="evidence" value="ECO:0007669"/>
    <property type="project" value="UniProtKB-KW"/>
</dbReference>
<evidence type="ECO:0000256" key="1">
    <source>
        <dbReference type="ARBA" id="ARBA00004123"/>
    </source>
</evidence>
<accession>U6L288</accession>
<dbReference type="Gene3D" id="3.30.1740.10">
    <property type="entry name" value="Zinc finger, PARP-type"/>
    <property type="match status" value="1"/>
</dbReference>
<dbReference type="SUPFAM" id="SSF57716">
    <property type="entry name" value="Glucocorticoid receptor-like (DNA-binding domain)"/>
    <property type="match status" value="1"/>
</dbReference>
<evidence type="ECO:0000256" key="3">
    <source>
        <dbReference type="ARBA" id="ARBA00022741"/>
    </source>
</evidence>
<feature type="compositionally biased region" description="Low complexity" evidence="9">
    <location>
        <begin position="208"/>
        <end position="237"/>
    </location>
</feature>
<dbReference type="PANTHER" id="PTHR45626">
    <property type="entry name" value="TRANSCRIPTION TERMINATION FACTOR 2-RELATED"/>
    <property type="match status" value="1"/>
</dbReference>
<keyword evidence="2" id="KW-0479">Metal-binding</keyword>
<feature type="domain" description="PARP-type" evidence="10">
    <location>
        <begin position="60"/>
        <end position="106"/>
    </location>
</feature>
<dbReference type="VEuPathDB" id="ToxoDB:ETH2_1017200"/>
<dbReference type="OrthoDB" id="448448at2759"/>
<evidence type="ECO:0000256" key="7">
    <source>
        <dbReference type="ARBA" id="ARBA00022840"/>
    </source>
</evidence>
<reference evidence="11" key="2">
    <citation type="submission" date="2013-10" db="EMBL/GenBank/DDBJ databases">
        <authorList>
            <person name="Aslett M."/>
        </authorList>
    </citation>
    <scope>NUCLEOTIDE SEQUENCE [LARGE SCALE GENOMIC DNA]</scope>
    <source>
        <strain evidence="11">Houghton</strain>
    </source>
</reference>
<feature type="compositionally biased region" description="Basic and acidic residues" evidence="9">
    <location>
        <begin position="242"/>
        <end position="254"/>
    </location>
</feature>
<evidence type="ECO:0000256" key="6">
    <source>
        <dbReference type="ARBA" id="ARBA00022833"/>
    </source>
</evidence>